<dbReference type="Pfam" id="PF01284">
    <property type="entry name" value="MARVEL"/>
    <property type="match status" value="1"/>
</dbReference>
<keyword evidence="3 6" id="KW-1133">Transmembrane helix</keyword>
<dbReference type="AlphaFoldDB" id="A0A0A1TPY9"/>
<keyword evidence="4 6" id="KW-0472">Membrane</keyword>
<feature type="region of interest" description="Disordered" evidence="5">
    <location>
        <begin position="206"/>
        <end position="276"/>
    </location>
</feature>
<reference evidence="8 9" key="1">
    <citation type="journal article" date="2015" name="Genome Announc.">
        <title>Draft Genome Sequence and Gene Annotation of the Entomopathogenic Fungus Verticillium hemipterigenum.</title>
        <authorList>
            <person name="Horn F."/>
            <person name="Habel A."/>
            <person name="Scharf D.H."/>
            <person name="Dworschak J."/>
            <person name="Brakhage A.A."/>
            <person name="Guthke R."/>
            <person name="Hertweck C."/>
            <person name="Linde J."/>
        </authorList>
    </citation>
    <scope>NUCLEOTIDE SEQUENCE [LARGE SCALE GENOMIC DNA]</scope>
</reference>
<feature type="compositionally biased region" description="Basic and acidic residues" evidence="5">
    <location>
        <begin position="206"/>
        <end position="222"/>
    </location>
</feature>
<feature type="transmembrane region" description="Helical" evidence="6">
    <location>
        <begin position="110"/>
        <end position="129"/>
    </location>
</feature>
<sequence>MDWLPPCPFWKQRSSVDVLVSPVWLINDKMLQPPNDDTRDGKEPAPAWMKALRFAQGFLGLVVFAMSAYLSSGAYLDVFGLGIVTAIFTWLVISYPLLRKSKWRRFHRQLVKTVLDAIMVIMYLALWAATASQRASIGGGCDDDDDDDNKAYCKAYSKNKTFFRRGGSSIMAALAGVGALTWILFIATFVYNLIRLIKDYKTERELKKGRSADADGEQKVDDTAGGNDLEGGYARLQPPSAADEEVSPVQRSTRSPLHDNYPVSSIHTTPSPVGAAGLAPHGQPLHTESSFQQHPGGISNTGDDREVHTLHAVGAAQQPHYGQQGGYNNPATLAAVAPSAELSSGEYSQPPTELSGDGTVMIHQAVDSNRMSEMVDAVELDAGQHAQNWNPRGAELPGQ</sequence>
<dbReference type="HOGENOM" id="CLU_691137_0_0_1"/>
<evidence type="ECO:0000256" key="6">
    <source>
        <dbReference type="SAM" id="Phobius"/>
    </source>
</evidence>
<organism evidence="8 9">
    <name type="scientific">[Torrubiella] hemipterigena</name>
    <dbReference type="NCBI Taxonomy" id="1531966"/>
    <lineage>
        <taxon>Eukaryota</taxon>
        <taxon>Fungi</taxon>
        <taxon>Dikarya</taxon>
        <taxon>Ascomycota</taxon>
        <taxon>Pezizomycotina</taxon>
        <taxon>Sordariomycetes</taxon>
        <taxon>Hypocreomycetidae</taxon>
        <taxon>Hypocreales</taxon>
        <taxon>Clavicipitaceae</taxon>
        <taxon>Clavicipitaceae incertae sedis</taxon>
        <taxon>'Torrubiella' clade</taxon>
    </lineage>
</organism>
<comment type="subcellular location">
    <subcellularLocation>
        <location evidence="1">Membrane</location>
        <topology evidence="1">Multi-pass membrane protein</topology>
    </subcellularLocation>
</comment>
<feature type="transmembrane region" description="Helical" evidence="6">
    <location>
        <begin position="78"/>
        <end position="98"/>
    </location>
</feature>
<keyword evidence="2 6" id="KW-0812">Transmembrane</keyword>
<keyword evidence="9" id="KW-1185">Reference proteome</keyword>
<protein>
    <recommendedName>
        <fullName evidence="7">MARVEL domain-containing protein</fullName>
    </recommendedName>
</protein>
<dbReference type="STRING" id="1531966.A0A0A1TPY9"/>
<dbReference type="InterPro" id="IPR008253">
    <property type="entry name" value="Marvel"/>
</dbReference>
<dbReference type="PANTHER" id="PTHR37451:SF4">
    <property type="entry name" value="MARVEL DOMAIN-CONTAINING PROTEIN"/>
    <property type="match status" value="1"/>
</dbReference>
<evidence type="ECO:0000313" key="9">
    <source>
        <dbReference type="Proteomes" id="UP000039046"/>
    </source>
</evidence>
<evidence type="ECO:0000256" key="2">
    <source>
        <dbReference type="ARBA" id="ARBA00022692"/>
    </source>
</evidence>
<gene>
    <name evidence="8" type="ORF">VHEMI09214</name>
</gene>
<dbReference type="GO" id="GO:0016020">
    <property type="term" value="C:membrane"/>
    <property type="evidence" value="ECO:0007669"/>
    <property type="project" value="UniProtKB-SubCell"/>
</dbReference>
<evidence type="ECO:0000256" key="4">
    <source>
        <dbReference type="ARBA" id="ARBA00023136"/>
    </source>
</evidence>
<dbReference type="PANTHER" id="PTHR37451">
    <property type="entry name" value="MARVEL DOMAIN"/>
    <property type="match status" value="1"/>
</dbReference>
<dbReference type="EMBL" id="CDHN01000005">
    <property type="protein sequence ID" value="CEJ93638.1"/>
    <property type="molecule type" value="Genomic_DNA"/>
</dbReference>
<proteinExistence type="predicted"/>
<evidence type="ECO:0000259" key="7">
    <source>
        <dbReference type="Pfam" id="PF01284"/>
    </source>
</evidence>
<accession>A0A0A1TPY9</accession>
<feature type="transmembrane region" description="Helical" evidence="6">
    <location>
        <begin position="170"/>
        <end position="194"/>
    </location>
</feature>
<dbReference type="OrthoDB" id="5241662at2759"/>
<evidence type="ECO:0000256" key="1">
    <source>
        <dbReference type="ARBA" id="ARBA00004141"/>
    </source>
</evidence>
<evidence type="ECO:0000313" key="8">
    <source>
        <dbReference type="EMBL" id="CEJ93638.1"/>
    </source>
</evidence>
<evidence type="ECO:0000256" key="3">
    <source>
        <dbReference type="ARBA" id="ARBA00022989"/>
    </source>
</evidence>
<name>A0A0A1TPY9_9HYPO</name>
<dbReference type="Proteomes" id="UP000039046">
    <property type="component" value="Unassembled WGS sequence"/>
</dbReference>
<evidence type="ECO:0000256" key="5">
    <source>
        <dbReference type="SAM" id="MobiDB-lite"/>
    </source>
</evidence>
<feature type="domain" description="MARVEL" evidence="7">
    <location>
        <begin position="51"/>
        <end position="190"/>
    </location>
</feature>
<feature type="compositionally biased region" description="Polar residues" evidence="5">
    <location>
        <begin position="262"/>
        <end position="271"/>
    </location>
</feature>